<dbReference type="Gene3D" id="3.40.190.290">
    <property type="match status" value="1"/>
</dbReference>
<dbReference type="Pfam" id="PF03466">
    <property type="entry name" value="LysR_substrate"/>
    <property type="match status" value="1"/>
</dbReference>
<feature type="domain" description="HTH lysR-type" evidence="5">
    <location>
        <begin position="1"/>
        <end position="58"/>
    </location>
</feature>
<dbReference type="InterPro" id="IPR036390">
    <property type="entry name" value="WH_DNA-bd_sf"/>
</dbReference>
<dbReference type="RefSeq" id="WP_249333260.1">
    <property type="nucleotide sequence ID" value="NZ_JACRSY010000022.1"/>
</dbReference>
<proteinExistence type="inferred from homology"/>
<evidence type="ECO:0000313" key="6">
    <source>
        <dbReference type="EMBL" id="MBC8580485.1"/>
    </source>
</evidence>
<dbReference type="InterPro" id="IPR036388">
    <property type="entry name" value="WH-like_DNA-bd_sf"/>
</dbReference>
<dbReference type="PRINTS" id="PR00039">
    <property type="entry name" value="HTHLYSR"/>
</dbReference>
<sequence length="306" mass="35439">MQLNHLKYILKVAELGSITKAAHELYISQPSLTKTISNLEKQYNIKIFERTATGVSVTSEGRHFLYYAKNVVHSANSLERSFQDSFYINQIQLFVATQTLDFIPEVVLNTYKKYSNHNLKFEVYESHRSNVIKAIQKRDCNIGLIVQTNKETKAFDWQLTSTNLETEYLASDTVYILLGPKSSLYHAASITFQDLERLSHICLSIDELTRSEWQTHKQHLYINLNHVIYCNSIHLCIELLENTDAVLYASKWILKYFKNTNIKALPISNNDIYESNLICIKRKNEPLTPIELHFIDEVKNSINPSL</sequence>
<evidence type="ECO:0000256" key="1">
    <source>
        <dbReference type="ARBA" id="ARBA00009437"/>
    </source>
</evidence>
<dbReference type="AlphaFoldDB" id="A0A926EL45"/>
<evidence type="ECO:0000256" key="3">
    <source>
        <dbReference type="ARBA" id="ARBA00023125"/>
    </source>
</evidence>
<reference evidence="6" key="1">
    <citation type="submission" date="2020-08" db="EMBL/GenBank/DDBJ databases">
        <title>Genome public.</title>
        <authorList>
            <person name="Liu C."/>
            <person name="Sun Q."/>
        </authorList>
    </citation>
    <scope>NUCLEOTIDE SEQUENCE</scope>
    <source>
        <strain evidence="6">NSJ-12</strain>
    </source>
</reference>
<organism evidence="6 7">
    <name type="scientific">Zhenhengia yiwuensis</name>
    <dbReference type="NCBI Taxonomy" id="2763666"/>
    <lineage>
        <taxon>Bacteria</taxon>
        <taxon>Bacillati</taxon>
        <taxon>Bacillota</taxon>
        <taxon>Clostridia</taxon>
        <taxon>Lachnospirales</taxon>
        <taxon>Lachnospiraceae</taxon>
        <taxon>Zhenhengia</taxon>
    </lineage>
</organism>
<evidence type="ECO:0000313" key="7">
    <source>
        <dbReference type="Proteomes" id="UP000655830"/>
    </source>
</evidence>
<dbReference type="GO" id="GO:0003700">
    <property type="term" value="F:DNA-binding transcription factor activity"/>
    <property type="evidence" value="ECO:0007669"/>
    <property type="project" value="InterPro"/>
</dbReference>
<accession>A0A926EL45</accession>
<dbReference type="InterPro" id="IPR005119">
    <property type="entry name" value="LysR_subst-bd"/>
</dbReference>
<evidence type="ECO:0000259" key="5">
    <source>
        <dbReference type="PROSITE" id="PS50931"/>
    </source>
</evidence>
<keyword evidence="4" id="KW-0804">Transcription</keyword>
<keyword evidence="3" id="KW-0238">DNA-binding</keyword>
<dbReference type="PANTHER" id="PTHR30126:SF40">
    <property type="entry name" value="HTH-TYPE TRANSCRIPTIONAL REGULATOR GLTR"/>
    <property type="match status" value="1"/>
</dbReference>
<keyword evidence="7" id="KW-1185">Reference proteome</keyword>
<evidence type="ECO:0000256" key="4">
    <source>
        <dbReference type="ARBA" id="ARBA00023163"/>
    </source>
</evidence>
<keyword evidence="2" id="KW-0805">Transcription regulation</keyword>
<dbReference type="InterPro" id="IPR000847">
    <property type="entry name" value="LysR_HTH_N"/>
</dbReference>
<comment type="similarity">
    <text evidence="1">Belongs to the LysR transcriptional regulatory family.</text>
</comment>
<dbReference type="Gene3D" id="1.10.10.10">
    <property type="entry name" value="Winged helix-like DNA-binding domain superfamily/Winged helix DNA-binding domain"/>
    <property type="match status" value="1"/>
</dbReference>
<dbReference type="Pfam" id="PF00126">
    <property type="entry name" value="HTH_1"/>
    <property type="match status" value="1"/>
</dbReference>
<dbReference type="Proteomes" id="UP000655830">
    <property type="component" value="Unassembled WGS sequence"/>
</dbReference>
<dbReference type="SUPFAM" id="SSF53850">
    <property type="entry name" value="Periplasmic binding protein-like II"/>
    <property type="match status" value="1"/>
</dbReference>
<dbReference type="FunFam" id="1.10.10.10:FF:000001">
    <property type="entry name" value="LysR family transcriptional regulator"/>
    <property type="match status" value="1"/>
</dbReference>
<dbReference type="PANTHER" id="PTHR30126">
    <property type="entry name" value="HTH-TYPE TRANSCRIPTIONAL REGULATOR"/>
    <property type="match status" value="1"/>
</dbReference>
<dbReference type="SUPFAM" id="SSF46785">
    <property type="entry name" value="Winged helix' DNA-binding domain"/>
    <property type="match status" value="1"/>
</dbReference>
<evidence type="ECO:0000256" key="2">
    <source>
        <dbReference type="ARBA" id="ARBA00023015"/>
    </source>
</evidence>
<comment type="caution">
    <text evidence="6">The sequence shown here is derived from an EMBL/GenBank/DDBJ whole genome shotgun (WGS) entry which is preliminary data.</text>
</comment>
<dbReference type="EMBL" id="JACRSY010000022">
    <property type="protein sequence ID" value="MBC8580485.1"/>
    <property type="molecule type" value="Genomic_DNA"/>
</dbReference>
<protein>
    <submittedName>
        <fullName evidence="6">LysR family transcriptional regulator</fullName>
    </submittedName>
</protein>
<name>A0A926EL45_9FIRM</name>
<dbReference type="PROSITE" id="PS50931">
    <property type="entry name" value="HTH_LYSR"/>
    <property type="match status" value="1"/>
</dbReference>
<gene>
    <name evidence="6" type="ORF">H8718_13195</name>
</gene>
<dbReference type="GO" id="GO:0000976">
    <property type="term" value="F:transcription cis-regulatory region binding"/>
    <property type="evidence" value="ECO:0007669"/>
    <property type="project" value="TreeGrafter"/>
</dbReference>